<accession>A0ACC2T410</accession>
<name>A0ACC2T410_9FUNG</name>
<dbReference type="Proteomes" id="UP001165960">
    <property type="component" value="Unassembled WGS sequence"/>
</dbReference>
<organism evidence="1 2">
    <name type="scientific">Entomophthora muscae</name>
    <dbReference type="NCBI Taxonomy" id="34485"/>
    <lineage>
        <taxon>Eukaryota</taxon>
        <taxon>Fungi</taxon>
        <taxon>Fungi incertae sedis</taxon>
        <taxon>Zoopagomycota</taxon>
        <taxon>Entomophthoromycotina</taxon>
        <taxon>Entomophthoromycetes</taxon>
        <taxon>Entomophthorales</taxon>
        <taxon>Entomophthoraceae</taxon>
        <taxon>Entomophthora</taxon>
    </lineage>
</organism>
<evidence type="ECO:0000313" key="2">
    <source>
        <dbReference type="Proteomes" id="UP001165960"/>
    </source>
</evidence>
<protein>
    <submittedName>
        <fullName evidence="1">Glycerol-3-phosphate dehydrogenase</fullName>
        <ecNumber evidence="1">1.1.1.8</ecNumber>
    </submittedName>
</protein>
<comment type="caution">
    <text evidence="1">The sequence shown here is derived from an EMBL/GenBank/DDBJ whole genome shotgun (WGS) entry which is preliminary data.</text>
</comment>
<gene>
    <name evidence="1" type="primary">GPD1_3</name>
    <name evidence="1" type="ORF">DSO57_1018935</name>
</gene>
<evidence type="ECO:0000313" key="1">
    <source>
        <dbReference type="EMBL" id="KAJ9069394.1"/>
    </source>
</evidence>
<dbReference type="EC" id="1.1.1.8" evidence="1"/>
<reference evidence="1" key="1">
    <citation type="submission" date="2022-04" db="EMBL/GenBank/DDBJ databases">
        <title>Genome of the entomopathogenic fungus Entomophthora muscae.</title>
        <authorList>
            <person name="Elya C."/>
            <person name="Lovett B.R."/>
            <person name="Lee E."/>
            <person name="Macias A.M."/>
            <person name="Hajek A.E."/>
            <person name="De Bivort B.L."/>
            <person name="Kasson M.T."/>
            <person name="De Fine Licht H.H."/>
            <person name="Stajich J.E."/>
        </authorList>
    </citation>
    <scope>NUCLEOTIDE SEQUENCE</scope>
    <source>
        <strain evidence="1">Berkeley</strain>
    </source>
</reference>
<keyword evidence="2" id="KW-1185">Reference proteome</keyword>
<proteinExistence type="predicted"/>
<keyword evidence="1" id="KW-0560">Oxidoreductase</keyword>
<dbReference type="EMBL" id="QTSX02003634">
    <property type="protein sequence ID" value="KAJ9069394.1"/>
    <property type="molecule type" value="Genomic_DNA"/>
</dbReference>
<sequence>MANQPGLEKVCIIGSGNWGSTIAKIIGNNVMKLDNLDKQVTMWVYEELIEGRKLTEIINTEHENVKYLPGIRLPANVKAVPDILDAARDASTLVFVTPHQFIGGLCKSLKGNIRPDCKAISLVKGVHFDTAEITLISDLISQELGIQVCTLSGANIASEIAREEFSETTIGFKDAKNGELFKQLFHTPYFRVNLVQDVHGVELCGALKNIVAIAAGLIDGMGLGSNTKAAVIRIGLMEMKLFAEAFLDGVCDKTFFDSCGVGDIMTTCYGGRNRRVAEAFAKTGKSFDELEKEMLNGQKLQGTITSFEVHQFLSARNRCHEFPLFDRVYKICYEGLPVKDIIAEF</sequence>